<dbReference type="RefSeq" id="WP_263334112.1">
    <property type="nucleotide sequence ID" value="NZ_JAGSYH010000002.1"/>
</dbReference>
<comment type="caution">
    <text evidence="1">The sequence shown here is derived from an EMBL/GenBank/DDBJ whole genome shotgun (WGS) entry which is preliminary data.</text>
</comment>
<accession>A0ABW1EBN6</accession>
<dbReference type="Proteomes" id="UP001596091">
    <property type="component" value="Unassembled WGS sequence"/>
</dbReference>
<sequence length="329" mass="35204">MLRRTRRTLWIVAVVVLVLAAAVYLRFKAPPEAARLLPESDGILYMNVGLARTVMQLMHTPLKPITKDPEYQKFVDAVGFDAERDLDEAAIAMHRMDNPNGPNGPVAYSMVLEGKIDGKKLAAWLAAHATSQESYEGHTVYGIPSEGRTVRVAQIAYDTVAVSNFPSTEPIHSILDRHRTAALPFSGSTLLAEHYSEMPLLSVAWGMGQIGLPLGENGQIHIFGMGLPIPASSTFLASVHWAGGLKVRVEEIADSDATASQQAADLSLLLTLARGATAGLGANPANNGLKELLKTATVTQKRNRVVINAVLPKTLPAELANGDGAGSQF</sequence>
<gene>
    <name evidence="1" type="ORF">ACFPT7_02935</name>
</gene>
<proteinExistence type="predicted"/>
<evidence type="ECO:0000313" key="1">
    <source>
        <dbReference type="EMBL" id="MFC5861242.1"/>
    </source>
</evidence>
<evidence type="ECO:0000313" key="2">
    <source>
        <dbReference type="Proteomes" id="UP001596091"/>
    </source>
</evidence>
<name>A0ABW1EBN6_9BACT</name>
<organism evidence="1 2">
    <name type="scientific">Acidicapsa dinghuensis</name>
    <dbReference type="NCBI Taxonomy" id="2218256"/>
    <lineage>
        <taxon>Bacteria</taxon>
        <taxon>Pseudomonadati</taxon>
        <taxon>Acidobacteriota</taxon>
        <taxon>Terriglobia</taxon>
        <taxon>Terriglobales</taxon>
        <taxon>Acidobacteriaceae</taxon>
        <taxon>Acidicapsa</taxon>
    </lineage>
</organism>
<keyword evidence="2" id="KW-1185">Reference proteome</keyword>
<dbReference type="EMBL" id="JBHSPH010000001">
    <property type="protein sequence ID" value="MFC5861242.1"/>
    <property type="molecule type" value="Genomic_DNA"/>
</dbReference>
<reference evidence="2" key="1">
    <citation type="journal article" date="2019" name="Int. J. Syst. Evol. Microbiol.">
        <title>The Global Catalogue of Microorganisms (GCM) 10K type strain sequencing project: providing services to taxonomists for standard genome sequencing and annotation.</title>
        <authorList>
            <consortium name="The Broad Institute Genomics Platform"/>
            <consortium name="The Broad Institute Genome Sequencing Center for Infectious Disease"/>
            <person name="Wu L."/>
            <person name="Ma J."/>
        </authorList>
    </citation>
    <scope>NUCLEOTIDE SEQUENCE [LARGE SCALE GENOMIC DNA]</scope>
    <source>
        <strain evidence="2">JCM 4087</strain>
    </source>
</reference>
<protein>
    <submittedName>
        <fullName evidence="1">Uncharacterized protein</fullName>
    </submittedName>
</protein>